<name>A0A6C0ITS1_9ZZZZ</name>
<proteinExistence type="predicted"/>
<reference evidence="1" key="1">
    <citation type="journal article" date="2020" name="Nature">
        <title>Giant virus diversity and host interactions through global metagenomics.</title>
        <authorList>
            <person name="Schulz F."/>
            <person name="Roux S."/>
            <person name="Paez-Espino D."/>
            <person name="Jungbluth S."/>
            <person name="Walsh D.A."/>
            <person name="Denef V.J."/>
            <person name="McMahon K.D."/>
            <person name="Konstantinidis K.T."/>
            <person name="Eloe-Fadrosh E.A."/>
            <person name="Kyrpides N.C."/>
            <person name="Woyke T."/>
        </authorList>
    </citation>
    <scope>NUCLEOTIDE SEQUENCE</scope>
    <source>
        <strain evidence="1">GVMAG-M-3300024302-11</strain>
    </source>
</reference>
<evidence type="ECO:0000313" key="1">
    <source>
        <dbReference type="EMBL" id="QHT96651.1"/>
    </source>
</evidence>
<dbReference type="InterPro" id="IPR005046">
    <property type="entry name" value="DUF285"/>
</dbReference>
<dbReference type="NCBIfam" id="TIGR02167">
    <property type="entry name" value="Liste_lipo_26"/>
    <property type="match status" value="1"/>
</dbReference>
<evidence type="ECO:0008006" key="2">
    <source>
        <dbReference type="Google" id="ProtNLM"/>
    </source>
</evidence>
<accession>A0A6C0ITS1</accession>
<organism evidence="1">
    <name type="scientific">viral metagenome</name>
    <dbReference type="NCBI Taxonomy" id="1070528"/>
    <lineage>
        <taxon>unclassified sequences</taxon>
        <taxon>metagenomes</taxon>
        <taxon>organismal metagenomes</taxon>
    </lineage>
</organism>
<sequence length="491" mass="58295">MLTNATRPIRGVNIGGNNEKLSKNRILENYEIITNFYLIGKQNKIGIFQLPDHLYGIIKKFLPDILMRSDMDIKAAVSLWYWNKSYAIKKYGHISNWNTKYVTDMSNLFSFGSDEFNEDISKWNVQNVTNMDCMFIDPTKVNCSLSKWNVQNVKNIDRMFKDTTKFNLILEYYEIITNFYLIGKQYRIGIFQLPDHLHGIIKKFLFLPDILTRSDMDIKDAVRLWNWNKSDAIKKYGHISMWKTKYVTDMSNLFSFRSDEFNEDISKWNVQNVKCMDSMFHGVAEFNGDLSNWNVQNVESMDSMFKDATKFNCDLSKWNVKNVKCMDSMFQGAAEFNGDLSNWDVQNVESMRFMFKGATKFNCDLSNWNAHTIKKLSNIKQMFDNCNISKNHKIKFCIQDSSTEGYNYYIYGDYSYYDKDGYYSDKYIDLRHKDEQRQKFELRRKHGKIKVDSLNYDYSSYIQIYNNYEEDGYTTEDSYDSDYWDDPDYDD</sequence>
<dbReference type="Pfam" id="PF03382">
    <property type="entry name" value="DUF285"/>
    <property type="match status" value="2"/>
</dbReference>
<dbReference type="InterPro" id="IPR011889">
    <property type="entry name" value="Liste_lipo_26"/>
</dbReference>
<protein>
    <recommendedName>
        <fullName evidence="2">BspA family leucine-rich repeat surface protein</fullName>
    </recommendedName>
</protein>
<dbReference type="SUPFAM" id="SSF141571">
    <property type="entry name" value="Pentapeptide repeat-like"/>
    <property type="match status" value="1"/>
</dbReference>
<dbReference type="Gene3D" id="2.160.20.80">
    <property type="entry name" value="E3 ubiquitin-protein ligase SopA"/>
    <property type="match status" value="1"/>
</dbReference>
<dbReference type="AlphaFoldDB" id="A0A6C0ITS1"/>
<dbReference type="EMBL" id="MN740261">
    <property type="protein sequence ID" value="QHT96651.1"/>
    <property type="molecule type" value="Genomic_DNA"/>
</dbReference>